<dbReference type="EMBL" id="ALYM01000003">
    <property type="protein sequence ID" value="EMG25742.1"/>
    <property type="molecule type" value="Genomic_DNA"/>
</dbReference>
<name>A0ABN0IS97_9STRE</name>
<protein>
    <submittedName>
        <fullName evidence="1">Uncharacterized protein</fullName>
    </submittedName>
</protein>
<reference evidence="1 2" key="1">
    <citation type="journal article" date="2013" name="PLoS ONE">
        <title>Comparative Genomic Characterization of Three Streptococcus parauberis Strains in Fish Pathogen, as Assessed by Wide-Genome Analyses.</title>
        <authorList>
            <person name="Nho S.W."/>
            <person name="Hikima J."/>
            <person name="Park S.B."/>
            <person name="Jang H.B."/>
            <person name="Cha I.S."/>
            <person name="Yasuike M."/>
            <person name="Nakamura Y."/>
            <person name="Fujiwara A."/>
            <person name="Sano M."/>
            <person name="Kanai K."/>
            <person name="Kondo H."/>
            <person name="Hirono I."/>
            <person name="Takeyama H."/>
            <person name="Aoki T."/>
            <person name="Jung T.S."/>
        </authorList>
    </citation>
    <scope>NUCLEOTIDE SEQUENCE [LARGE SCALE GENOMIC DNA]</scope>
    <source>
        <strain evidence="1 2">KRS-02083</strain>
    </source>
</reference>
<keyword evidence="2" id="KW-1185">Reference proteome</keyword>
<comment type="caution">
    <text evidence="1">The sequence shown here is derived from an EMBL/GenBank/DDBJ whole genome shotgun (WGS) entry which is preliminary data.</text>
</comment>
<sequence length="59" mass="6789">MELTTLELTNIEAKFMNIFERLEILEQKEPTAVTVDSEKFAFALSNVTQKSKGIEINRK</sequence>
<gene>
    <name evidence="1" type="ORF">SPJ1_1153</name>
</gene>
<accession>A0ABN0IS97</accession>
<proteinExistence type="predicted"/>
<evidence type="ECO:0000313" key="2">
    <source>
        <dbReference type="Proteomes" id="UP000011769"/>
    </source>
</evidence>
<evidence type="ECO:0000313" key="1">
    <source>
        <dbReference type="EMBL" id="EMG25742.1"/>
    </source>
</evidence>
<organism evidence="1 2">
    <name type="scientific">Streptococcus parauberis KRS-02083</name>
    <dbReference type="NCBI Taxonomy" id="1207545"/>
    <lineage>
        <taxon>Bacteria</taxon>
        <taxon>Bacillati</taxon>
        <taxon>Bacillota</taxon>
        <taxon>Bacilli</taxon>
        <taxon>Lactobacillales</taxon>
        <taxon>Streptococcaceae</taxon>
        <taxon>Streptococcus</taxon>
    </lineage>
</organism>
<dbReference type="Proteomes" id="UP000011769">
    <property type="component" value="Unassembled WGS sequence"/>
</dbReference>
<dbReference type="RefSeq" id="WP_003108345.1">
    <property type="nucleotide sequence ID" value="NZ_ALYM01000003.1"/>
</dbReference>